<accession>A0A1Y2K9H4</accession>
<dbReference type="Gene3D" id="2.40.300.10">
    <property type="entry name" value="Head decoration protein D"/>
    <property type="match status" value="1"/>
</dbReference>
<dbReference type="STRING" id="1434232.MAIT1_04423"/>
<proteinExistence type="predicted"/>
<dbReference type="Proteomes" id="UP000194003">
    <property type="component" value="Unassembled WGS sequence"/>
</dbReference>
<protein>
    <submittedName>
        <fullName evidence="1">Putative bacteriophage-like protein</fullName>
    </submittedName>
</protein>
<organism evidence="1 2">
    <name type="scientific">Magnetofaba australis IT-1</name>
    <dbReference type="NCBI Taxonomy" id="1434232"/>
    <lineage>
        <taxon>Bacteria</taxon>
        <taxon>Pseudomonadati</taxon>
        <taxon>Pseudomonadota</taxon>
        <taxon>Magnetococcia</taxon>
        <taxon>Magnetococcales</taxon>
        <taxon>Magnetococcaceae</taxon>
        <taxon>Magnetofaba</taxon>
    </lineage>
</organism>
<evidence type="ECO:0000313" key="1">
    <source>
        <dbReference type="EMBL" id="OSM07599.1"/>
    </source>
</evidence>
<comment type="caution">
    <text evidence="1">The sequence shown here is derived from an EMBL/GenBank/DDBJ whole genome shotgun (WGS) entry which is preliminary data.</text>
</comment>
<dbReference type="EMBL" id="LVJN01000013">
    <property type="protein sequence ID" value="OSM07599.1"/>
    <property type="molecule type" value="Genomic_DNA"/>
</dbReference>
<keyword evidence="2" id="KW-1185">Reference proteome</keyword>
<dbReference type="InterPro" id="IPR004195">
    <property type="entry name" value="Head_decoration_D"/>
</dbReference>
<sequence>MMPALSESNNLGDLLKYEAPQFYSRQTVTVTDGQTLSLGSVVGVVSATGNIQALDPAAVDGTEVAAGVMIQDAAPSGADGEGLLIARHAIVADHALVWPVGITENEKASATGQLIKAGILVRQGV</sequence>
<dbReference type="AlphaFoldDB" id="A0A1Y2K9H4"/>
<dbReference type="Pfam" id="PF02924">
    <property type="entry name" value="HDPD"/>
    <property type="match status" value="1"/>
</dbReference>
<evidence type="ECO:0000313" key="2">
    <source>
        <dbReference type="Proteomes" id="UP000194003"/>
    </source>
</evidence>
<name>A0A1Y2K9H4_9PROT</name>
<reference evidence="1 2" key="1">
    <citation type="journal article" date="2016" name="BMC Genomics">
        <title>Combined genomic and structural analyses of a cultured magnetotactic bacterium reveals its niche adaptation to a dynamic environment.</title>
        <authorList>
            <person name="Araujo A.C."/>
            <person name="Morillo V."/>
            <person name="Cypriano J."/>
            <person name="Teixeira L.C."/>
            <person name="Leao P."/>
            <person name="Lyra S."/>
            <person name="Almeida L.G."/>
            <person name="Bazylinski D.A."/>
            <person name="Vasconcellos A.T."/>
            <person name="Abreu F."/>
            <person name="Lins U."/>
        </authorList>
    </citation>
    <scope>NUCLEOTIDE SEQUENCE [LARGE SCALE GENOMIC DNA]</scope>
    <source>
        <strain evidence="1 2">IT-1</strain>
    </source>
</reference>
<gene>
    <name evidence="1" type="ORF">MAIT1_04423</name>
</gene>